<dbReference type="PANTHER" id="PTHR45138">
    <property type="entry name" value="REGULATORY COMPONENTS OF SENSORY TRANSDUCTION SYSTEM"/>
    <property type="match status" value="1"/>
</dbReference>
<dbReference type="GO" id="GO:0052621">
    <property type="term" value="F:diguanylate cyclase activity"/>
    <property type="evidence" value="ECO:0007669"/>
    <property type="project" value="TreeGrafter"/>
</dbReference>
<evidence type="ECO:0000313" key="2">
    <source>
        <dbReference type="EMBL" id="RGR73999.1"/>
    </source>
</evidence>
<keyword evidence="3" id="KW-1185">Reference proteome</keyword>
<dbReference type="InterPro" id="IPR043128">
    <property type="entry name" value="Rev_trsase/Diguanyl_cyclase"/>
</dbReference>
<dbReference type="SMART" id="SM00267">
    <property type="entry name" value="GGDEF"/>
    <property type="match status" value="1"/>
</dbReference>
<dbReference type="InterPro" id="IPR029787">
    <property type="entry name" value="Nucleotide_cyclase"/>
</dbReference>
<dbReference type="AlphaFoldDB" id="A0A412G0N4"/>
<dbReference type="InterPro" id="IPR000160">
    <property type="entry name" value="GGDEF_dom"/>
</dbReference>
<dbReference type="InterPro" id="IPR050469">
    <property type="entry name" value="Diguanylate_Cyclase"/>
</dbReference>
<dbReference type="GeneID" id="83015597"/>
<sequence>MKNLPSPEAFCQYLWHEYLENQNYTILGDCFVPETTVIGTGEHEVSRNLEQFVNKISAEIDARTTAFIIEDQWFQSQWISADSVLVIGELRVREQTGNPLEFIGRFRFTILLHAMNNEWRVLHVHQSVPDPEQGADEFFPHRLMEQSNRQLKQLVEEKTRALEESYRQMEYNARHDSLTQLLNRRWVETQITVAMQEGDPGVMIMLDIDWFKQINDTFGHPLGDQVLETLGQAIQTVFPQALSGRIGGDEFILYLKEEQAGSSALQTTAIEKEAEQLQRVWEELRRQKGLTFPVSASLGAARFPQQGGRFDQLWLHADQALYQAKAAGRGCLRFCGEREERD</sequence>
<accession>A0A412G0N4</accession>
<dbReference type="RefSeq" id="WP_117895006.1">
    <property type="nucleotide sequence ID" value="NZ_CABJCV010000010.1"/>
</dbReference>
<dbReference type="PROSITE" id="PS50887">
    <property type="entry name" value="GGDEF"/>
    <property type="match status" value="1"/>
</dbReference>
<dbReference type="Gene3D" id="3.10.450.50">
    <property type="match status" value="1"/>
</dbReference>
<dbReference type="InterPro" id="IPR032710">
    <property type="entry name" value="NTF2-like_dom_sf"/>
</dbReference>
<comment type="caution">
    <text evidence="2">The sequence shown here is derived from an EMBL/GenBank/DDBJ whole genome shotgun (WGS) entry which is preliminary data.</text>
</comment>
<dbReference type="Pfam" id="PF13474">
    <property type="entry name" value="SnoaL_3"/>
    <property type="match status" value="1"/>
</dbReference>
<dbReference type="CDD" id="cd01949">
    <property type="entry name" value="GGDEF"/>
    <property type="match status" value="1"/>
</dbReference>
<dbReference type="Proteomes" id="UP000284178">
    <property type="component" value="Unassembled WGS sequence"/>
</dbReference>
<name>A0A412G0N4_9FIRM</name>
<evidence type="ECO:0000313" key="3">
    <source>
        <dbReference type="Proteomes" id="UP000284178"/>
    </source>
</evidence>
<dbReference type="SUPFAM" id="SSF54427">
    <property type="entry name" value="NTF2-like"/>
    <property type="match status" value="1"/>
</dbReference>
<dbReference type="Gene3D" id="3.30.70.270">
    <property type="match status" value="1"/>
</dbReference>
<reference evidence="2 3" key="1">
    <citation type="submission" date="2018-08" db="EMBL/GenBank/DDBJ databases">
        <title>A genome reference for cultivated species of the human gut microbiota.</title>
        <authorList>
            <person name="Zou Y."/>
            <person name="Xue W."/>
            <person name="Luo G."/>
        </authorList>
    </citation>
    <scope>NUCLEOTIDE SEQUENCE [LARGE SCALE GENOMIC DNA]</scope>
    <source>
        <strain evidence="2 3">AF24-29</strain>
    </source>
</reference>
<gene>
    <name evidence="2" type="ORF">DWY25_09305</name>
</gene>
<dbReference type="InterPro" id="IPR037401">
    <property type="entry name" value="SnoaL-like"/>
</dbReference>
<dbReference type="EMBL" id="QRUP01000010">
    <property type="protein sequence ID" value="RGR73999.1"/>
    <property type="molecule type" value="Genomic_DNA"/>
</dbReference>
<organism evidence="2 3">
    <name type="scientific">Holdemania filiformis</name>
    <dbReference type="NCBI Taxonomy" id="61171"/>
    <lineage>
        <taxon>Bacteria</taxon>
        <taxon>Bacillati</taxon>
        <taxon>Bacillota</taxon>
        <taxon>Erysipelotrichia</taxon>
        <taxon>Erysipelotrichales</taxon>
        <taxon>Erysipelotrichaceae</taxon>
        <taxon>Holdemania</taxon>
    </lineage>
</organism>
<dbReference type="Pfam" id="PF00990">
    <property type="entry name" value="GGDEF"/>
    <property type="match status" value="1"/>
</dbReference>
<dbReference type="NCBIfam" id="TIGR00254">
    <property type="entry name" value="GGDEF"/>
    <property type="match status" value="1"/>
</dbReference>
<proteinExistence type="predicted"/>
<dbReference type="SUPFAM" id="SSF55073">
    <property type="entry name" value="Nucleotide cyclase"/>
    <property type="match status" value="1"/>
</dbReference>
<protein>
    <submittedName>
        <fullName evidence="2">Diguanylate cyclase</fullName>
    </submittedName>
</protein>
<evidence type="ECO:0000259" key="1">
    <source>
        <dbReference type="PROSITE" id="PS50887"/>
    </source>
</evidence>
<feature type="domain" description="GGDEF" evidence="1">
    <location>
        <begin position="199"/>
        <end position="337"/>
    </location>
</feature>
<dbReference type="PANTHER" id="PTHR45138:SF9">
    <property type="entry name" value="DIGUANYLATE CYCLASE DGCM-RELATED"/>
    <property type="match status" value="1"/>
</dbReference>